<dbReference type="InterPro" id="IPR014729">
    <property type="entry name" value="Rossmann-like_a/b/a_fold"/>
</dbReference>
<evidence type="ECO:0000256" key="9">
    <source>
        <dbReference type="HAMAP-Rule" id="MF_00049"/>
    </source>
</evidence>
<dbReference type="InterPro" id="IPR013155">
    <property type="entry name" value="M/V/L/I-tRNA-synth_anticd-bd"/>
</dbReference>
<dbReference type="AlphaFoldDB" id="A0A178XVR7"/>
<evidence type="ECO:0000259" key="12">
    <source>
        <dbReference type="Pfam" id="PF08264"/>
    </source>
</evidence>
<dbReference type="STRING" id="1472378.AU381_07125"/>
<dbReference type="GO" id="GO:0002161">
    <property type="term" value="F:aminoacyl-tRNA deacylase activity"/>
    <property type="evidence" value="ECO:0007669"/>
    <property type="project" value="InterPro"/>
</dbReference>
<dbReference type="InterPro" id="IPR002302">
    <property type="entry name" value="Leu-tRNA-ligase"/>
</dbReference>
<dbReference type="OrthoDB" id="9810365at2"/>
<dbReference type="Gene3D" id="3.40.50.620">
    <property type="entry name" value="HUPs"/>
    <property type="match status" value="2"/>
</dbReference>
<keyword evidence="3 9" id="KW-0436">Ligase</keyword>
<dbReference type="InterPro" id="IPR001412">
    <property type="entry name" value="aa-tRNA-synth_I_CS"/>
</dbReference>
<proteinExistence type="inferred from homology"/>
<feature type="binding site" evidence="9">
    <location>
        <position position="635"/>
    </location>
    <ligand>
        <name>ATP</name>
        <dbReference type="ChEBI" id="CHEBI:30616"/>
    </ligand>
</feature>
<comment type="subcellular location">
    <subcellularLocation>
        <location evidence="9">Cytoplasm</location>
    </subcellularLocation>
</comment>
<dbReference type="InterPro" id="IPR025709">
    <property type="entry name" value="Leu_tRNA-synth_edit"/>
</dbReference>
<dbReference type="GO" id="GO:0004823">
    <property type="term" value="F:leucine-tRNA ligase activity"/>
    <property type="evidence" value="ECO:0007669"/>
    <property type="project" value="UniProtKB-UniRule"/>
</dbReference>
<dbReference type="PRINTS" id="PR00985">
    <property type="entry name" value="TRNASYNTHLEU"/>
</dbReference>
<keyword evidence="6 9" id="KW-0648">Protein biosynthesis</keyword>
<evidence type="ECO:0000256" key="8">
    <source>
        <dbReference type="ARBA" id="ARBA00047469"/>
    </source>
</evidence>
<dbReference type="SUPFAM" id="SSF47323">
    <property type="entry name" value="Anticodon-binding domain of a subclass of class I aminoacyl-tRNA synthetases"/>
    <property type="match status" value="1"/>
</dbReference>
<evidence type="ECO:0000256" key="1">
    <source>
        <dbReference type="ARBA" id="ARBA00005594"/>
    </source>
</evidence>
<organism evidence="15 16">
    <name type="scientific">Sinorhizobium glycinis</name>
    <dbReference type="NCBI Taxonomy" id="1472378"/>
    <lineage>
        <taxon>Bacteria</taxon>
        <taxon>Pseudomonadati</taxon>
        <taxon>Pseudomonadota</taxon>
        <taxon>Alphaproteobacteria</taxon>
        <taxon>Hyphomicrobiales</taxon>
        <taxon>Rhizobiaceae</taxon>
        <taxon>Sinorhizobium/Ensifer group</taxon>
        <taxon>Sinorhizobium</taxon>
    </lineage>
</organism>
<evidence type="ECO:0000256" key="3">
    <source>
        <dbReference type="ARBA" id="ARBA00022598"/>
    </source>
</evidence>
<dbReference type="PANTHER" id="PTHR43740">
    <property type="entry name" value="LEUCYL-TRNA SYNTHETASE"/>
    <property type="match status" value="1"/>
</dbReference>
<feature type="domain" description="Aminoacyl-tRNA synthetase class Ia" evidence="11">
    <location>
        <begin position="431"/>
        <end position="587"/>
    </location>
</feature>
<dbReference type="InterPro" id="IPR002300">
    <property type="entry name" value="aa-tRNA-synth_Ia"/>
</dbReference>
<dbReference type="Pfam" id="PF08264">
    <property type="entry name" value="Anticodon_1"/>
    <property type="match status" value="1"/>
</dbReference>
<dbReference type="Gene3D" id="3.10.20.590">
    <property type="match status" value="1"/>
</dbReference>
<dbReference type="FunFam" id="1.10.730.10:FF:000002">
    <property type="entry name" value="Leucine--tRNA ligase"/>
    <property type="match status" value="1"/>
</dbReference>
<dbReference type="InterPro" id="IPR009080">
    <property type="entry name" value="tRNAsynth_Ia_anticodon-bd"/>
</dbReference>
<dbReference type="Pfam" id="PF09334">
    <property type="entry name" value="tRNA-synt_1g"/>
    <property type="match status" value="1"/>
</dbReference>
<dbReference type="PANTHER" id="PTHR43740:SF2">
    <property type="entry name" value="LEUCINE--TRNA LIGASE, MITOCHONDRIAL"/>
    <property type="match status" value="1"/>
</dbReference>
<keyword evidence="4 9" id="KW-0547">Nucleotide-binding</keyword>
<dbReference type="Gene3D" id="1.10.730.10">
    <property type="entry name" value="Isoleucyl-tRNA Synthetase, Domain 1"/>
    <property type="match status" value="1"/>
</dbReference>
<evidence type="ECO:0000259" key="14">
    <source>
        <dbReference type="Pfam" id="PF13603"/>
    </source>
</evidence>
<comment type="catalytic activity">
    <reaction evidence="8 9">
        <text>tRNA(Leu) + L-leucine + ATP = L-leucyl-tRNA(Leu) + AMP + diphosphate</text>
        <dbReference type="Rhea" id="RHEA:11688"/>
        <dbReference type="Rhea" id="RHEA-COMP:9613"/>
        <dbReference type="Rhea" id="RHEA-COMP:9622"/>
        <dbReference type="ChEBI" id="CHEBI:30616"/>
        <dbReference type="ChEBI" id="CHEBI:33019"/>
        <dbReference type="ChEBI" id="CHEBI:57427"/>
        <dbReference type="ChEBI" id="CHEBI:78442"/>
        <dbReference type="ChEBI" id="CHEBI:78494"/>
        <dbReference type="ChEBI" id="CHEBI:456215"/>
        <dbReference type="EC" id="6.1.1.4"/>
    </reaction>
</comment>
<dbReference type="GO" id="GO:0005829">
    <property type="term" value="C:cytosol"/>
    <property type="evidence" value="ECO:0007669"/>
    <property type="project" value="TreeGrafter"/>
</dbReference>
<keyword evidence="16" id="KW-1185">Reference proteome</keyword>
<gene>
    <name evidence="9" type="primary">leuS</name>
    <name evidence="15" type="ORF">AU381_07125</name>
</gene>
<accession>A0A178XVR7</accession>
<reference evidence="15 16" key="1">
    <citation type="journal article" date="2016" name="Int. J. Syst. Evol. Microbiol.">
        <title>Ensifer glycinis sp. nov., an novel rhizobial species associated with Glycine spp.</title>
        <authorList>
            <person name="Yan H."/>
            <person name="Yan J."/>
            <person name="Sui X.H."/>
            <person name="Wang E.T."/>
            <person name="Chen W.X."/>
            <person name="Zhang X.X."/>
            <person name="Chen W.F."/>
        </authorList>
    </citation>
    <scope>NUCLEOTIDE SEQUENCE [LARGE SCALE GENOMIC DNA]</scope>
    <source>
        <strain evidence="15 16">CCBAU 23380</strain>
    </source>
</reference>
<keyword evidence="5 9" id="KW-0067">ATP-binding</keyword>
<dbReference type="HAMAP" id="MF_00049_B">
    <property type="entry name" value="Leu_tRNA_synth_B"/>
    <property type="match status" value="1"/>
</dbReference>
<sequence>MATERYNPRDAEPRWQQEWDAGKVFETKNDDPREKYYVLEMFPYPSGRIHMGHVRNYTMGDVVARYKRARGFNVLHPMGWDAFGMPAENAAMERGVHPAGWTYQNIAAMKAQLKVMGLSLDWSREFATCDPAYYQRQQHLFLDFLEKGLVYRRQSKVNWDPVDNTVLANEQVIDGRGWRSGALVEQRELTQWFFRITDFSQELLDALDSLDQWPEKVRLMQKNWIGRSEGLALRWDLDPATVPGETRELTVYTTRPDTLFGASFLAISADHPLAREAAAKDAAIDAFCEECRRAGTSLAALETAEKKGIDTGIRARHPFDPSWELPVYVANFVLMDYGTGAIFGCPSGDQRDLDFARKYGLPVVPVVMPKDADAASFTIGDEAYVGDGVMINSGFLDGLSTEEAFETVASKLEKETLNGAPRAERKVNFRLRDWGISRQRYWGCPIPVIHCEDCGVVPVPKADLPVTLPADVTFDKPGNPLDRHPTWRHVACPECGKDARRETDTMDTFVDSSWYFARFTAPWEDKPTDPKAANHWLPVDQYIGGIEHAILHLLYSRFFTRAMKATGHVALDEPFKGLFTQGMVVHETYSRGEGAQREWITPAEVRIEEIDGRRRALLLETGEEIAIGSIEKMSKSKKNVVDPDDIIGSYGADTARFFVLSDSPPDRDVIWSEAGVEGAHRFVQRVWRLVGEAAESLRRAEASPAKEGEALAISQAAHRTLRAVESDYDKLAFNKAVARIYELVNVLAAPLTQVAAGKADRTVTAAVKDATAILIDLIAPMMPHLAEECWREIGGEGLISERPWPAFDPALVVENEITLPVQINGKKRADLTIARDADQSAIESAVLALDAVQAALNGGSPRKIIVVPQRIVNVVV</sequence>
<dbReference type="PROSITE" id="PS00178">
    <property type="entry name" value="AA_TRNA_LIGASE_I"/>
    <property type="match status" value="1"/>
</dbReference>
<feature type="domain" description="Methionyl/Valyl/Leucyl/Isoleucyl-tRNA synthetase anticodon-binding" evidence="12">
    <location>
        <begin position="714"/>
        <end position="840"/>
    </location>
</feature>
<dbReference type="NCBIfam" id="TIGR00396">
    <property type="entry name" value="leuS_bact"/>
    <property type="match status" value="1"/>
</dbReference>
<dbReference type="SUPFAM" id="SSF52374">
    <property type="entry name" value="Nucleotidylyl transferase"/>
    <property type="match status" value="1"/>
</dbReference>
<evidence type="ECO:0000256" key="6">
    <source>
        <dbReference type="ARBA" id="ARBA00022917"/>
    </source>
</evidence>
<dbReference type="GO" id="GO:0005524">
    <property type="term" value="F:ATP binding"/>
    <property type="evidence" value="ECO:0007669"/>
    <property type="project" value="UniProtKB-UniRule"/>
</dbReference>
<keyword evidence="2 9" id="KW-0963">Cytoplasm</keyword>
<evidence type="ECO:0000256" key="10">
    <source>
        <dbReference type="RuleBase" id="RU363035"/>
    </source>
</evidence>
<comment type="similarity">
    <text evidence="1 9 10">Belongs to the class-I aminoacyl-tRNA synthetase family.</text>
</comment>
<feature type="short sequence motif" description="'HIGH' region" evidence="9">
    <location>
        <begin position="43"/>
        <end position="53"/>
    </location>
</feature>
<dbReference type="RefSeq" id="WP_064242368.1">
    <property type="nucleotide sequence ID" value="NZ_LPUX01000060.1"/>
</dbReference>
<dbReference type="EC" id="6.1.1.4" evidence="9"/>
<dbReference type="InterPro" id="IPR015413">
    <property type="entry name" value="Methionyl/Leucyl_tRNA_Synth"/>
</dbReference>
<evidence type="ECO:0000313" key="16">
    <source>
        <dbReference type="Proteomes" id="UP000094025"/>
    </source>
</evidence>
<feature type="domain" description="Methionyl/Leucyl tRNA synthetase" evidence="13">
    <location>
        <begin position="38"/>
        <end position="172"/>
    </location>
</feature>
<protein>
    <recommendedName>
        <fullName evidence="9">Leucine--tRNA ligase</fullName>
        <ecNumber evidence="9">6.1.1.4</ecNumber>
    </recommendedName>
    <alternativeName>
        <fullName evidence="9">Leucyl-tRNA synthetase</fullName>
        <shortName evidence="9">LeuRS</shortName>
    </alternativeName>
</protein>
<feature type="domain" description="Leucyl-tRNA synthetase editing" evidence="14">
    <location>
        <begin position="222"/>
        <end position="413"/>
    </location>
</feature>
<name>A0A178XVR7_9HYPH</name>
<dbReference type="InterPro" id="IPR009008">
    <property type="entry name" value="Val/Leu/Ile-tRNA-synth_edit"/>
</dbReference>
<feature type="short sequence motif" description="'KMSKS' region" evidence="9">
    <location>
        <begin position="632"/>
        <end position="636"/>
    </location>
</feature>
<evidence type="ECO:0000256" key="7">
    <source>
        <dbReference type="ARBA" id="ARBA00023146"/>
    </source>
</evidence>
<dbReference type="SUPFAM" id="SSF50677">
    <property type="entry name" value="ValRS/IleRS/LeuRS editing domain"/>
    <property type="match status" value="1"/>
</dbReference>
<dbReference type="Proteomes" id="UP000094025">
    <property type="component" value="Unassembled WGS sequence"/>
</dbReference>
<evidence type="ECO:0000256" key="4">
    <source>
        <dbReference type="ARBA" id="ARBA00022741"/>
    </source>
</evidence>
<dbReference type="GO" id="GO:0006429">
    <property type="term" value="P:leucyl-tRNA aminoacylation"/>
    <property type="evidence" value="ECO:0007669"/>
    <property type="project" value="UniProtKB-UniRule"/>
</dbReference>
<evidence type="ECO:0000259" key="11">
    <source>
        <dbReference type="Pfam" id="PF00133"/>
    </source>
</evidence>
<evidence type="ECO:0000313" key="15">
    <source>
        <dbReference type="EMBL" id="OAP38883.1"/>
    </source>
</evidence>
<dbReference type="Pfam" id="PF13603">
    <property type="entry name" value="tRNA-synt_1_2"/>
    <property type="match status" value="1"/>
</dbReference>
<evidence type="ECO:0000256" key="2">
    <source>
        <dbReference type="ARBA" id="ARBA00022490"/>
    </source>
</evidence>
<dbReference type="EMBL" id="LPUX01000060">
    <property type="protein sequence ID" value="OAP38883.1"/>
    <property type="molecule type" value="Genomic_DNA"/>
</dbReference>
<dbReference type="Gene3D" id="2.20.28.290">
    <property type="match status" value="1"/>
</dbReference>
<feature type="domain" description="Aminoacyl-tRNA synthetase class Ia" evidence="11">
    <location>
        <begin position="631"/>
        <end position="671"/>
    </location>
</feature>
<dbReference type="FunFam" id="3.40.50.620:FF:000003">
    <property type="entry name" value="Leucine--tRNA ligase"/>
    <property type="match status" value="1"/>
</dbReference>
<keyword evidence="7 9" id="KW-0030">Aminoacyl-tRNA synthetase</keyword>
<comment type="caution">
    <text evidence="15">The sequence shown here is derived from an EMBL/GenBank/DDBJ whole genome shotgun (WGS) entry which is preliminary data.</text>
</comment>
<dbReference type="CDD" id="cd00812">
    <property type="entry name" value="LeuRS_core"/>
    <property type="match status" value="1"/>
</dbReference>
<dbReference type="Pfam" id="PF00133">
    <property type="entry name" value="tRNA-synt_1"/>
    <property type="match status" value="2"/>
</dbReference>
<evidence type="ECO:0000256" key="5">
    <source>
        <dbReference type="ARBA" id="ARBA00022840"/>
    </source>
</evidence>
<evidence type="ECO:0000259" key="13">
    <source>
        <dbReference type="Pfam" id="PF09334"/>
    </source>
</evidence>
<dbReference type="CDD" id="cd07958">
    <property type="entry name" value="Anticodon_Ia_Leu_BEm"/>
    <property type="match status" value="1"/>
</dbReference>